<dbReference type="CDD" id="cd00130">
    <property type="entry name" value="PAS"/>
    <property type="match status" value="1"/>
</dbReference>
<evidence type="ECO:0000313" key="5">
    <source>
        <dbReference type="EMBL" id="MBC9176288.1"/>
    </source>
</evidence>
<dbReference type="InterPro" id="IPR001610">
    <property type="entry name" value="PAC"/>
</dbReference>
<gene>
    <name evidence="5" type="ORF">IBL25_04965</name>
</gene>
<dbReference type="CDD" id="cd01948">
    <property type="entry name" value="EAL"/>
    <property type="match status" value="1"/>
</dbReference>
<keyword evidence="6" id="KW-1185">Reference proteome</keyword>
<evidence type="ECO:0000259" key="3">
    <source>
        <dbReference type="PROSITE" id="PS50883"/>
    </source>
</evidence>
<dbReference type="InterPro" id="IPR000014">
    <property type="entry name" value="PAS"/>
</dbReference>
<dbReference type="InterPro" id="IPR000700">
    <property type="entry name" value="PAS-assoc_C"/>
</dbReference>
<dbReference type="SMART" id="SM00052">
    <property type="entry name" value="EAL"/>
    <property type="match status" value="1"/>
</dbReference>
<dbReference type="InterPro" id="IPR001633">
    <property type="entry name" value="EAL_dom"/>
</dbReference>
<evidence type="ECO:0000259" key="1">
    <source>
        <dbReference type="PROSITE" id="PS50112"/>
    </source>
</evidence>
<dbReference type="InterPro" id="IPR000160">
    <property type="entry name" value="GGDEF_dom"/>
</dbReference>
<protein>
    <submittedName>
        <fullName evidence="5">EAL domain-containing protein</fullName>
    </submittedName>
</protein>
<proteinExistence type="predicted"/>
<dbReference type="InterPro" id="IPR029787">
    <property type="entry name" value="Nucleotide_cyclase"/>
</dbReference>
<dbReference type="InterPro" id="IPR035919">
    <property type="entry name" value="EAL_sf"/>
</dbReference>
<comment type="caution">
    <text evidence="5">The sequence shown here is derived from an EMBL/GenBank/DDBJ whole genome shotgun (WGS) entry which is preliminary data.</text>
</comment>
<sequence length="587" mass="63563">MLGRLASLLRDAWRSPAAETAQDSLRLFRLLAENVTDMIVLLDLDGTRTYVSPACRSLLGYEPEQLTGVSTFVFVHPEDLAQVREQMRAVSAGEGNRRGLNRIIRADGSIAWVEASLRLVRDPETNAPREIVSVVRDVTEQKQNEARIQQIAATDYLTGLPNRRAFLAGVERRLAHGLPCALLFIDLDNFKPVNDIHGHSAGDAVLVEAASRLRQESPANAVVARLGGDEFAVLLPDSGAAEAVAGQILRALSAPVVAEGVVAEIGASIGISRSPEQGQDTESLLRTADMAMYHAKRAGAGRFLFFTRDMEDELREKAIFKSRLKQAVEGGEIVPFYQPLVDLRSGRLIGMEVLARWRHPERGILAPAEFIAHAEHGGLITPLFKNLLHKACQDATSWPEGLKIAVNLSPRQLQDASLAGVVLDILSASGLSPLRLELEVTETGIVHDLGTAKRLLGLLREAGIRVALDDFGTGYASLRMVKELAVDRLKIDRSFVMALASAPESGRYVSAIIGLARALGLGTTAEGIEDATTMRRIAAMGCDLGQGYFFGRPRALEELGPWLQRAELGEPALPEESRGVGKVPARG</sequence>
<dbReference type="NCBIfam" id="TIGR00229">
    <property type="entry name" value="sensory_box"/>
    <property type="match status" value="1"/>
</dbReference>
<feature type="domain" description="EAL" evidence="3">
    <location>
        <begin position="317"/>
        <end position="567"/>
    </location>
</feature>
<dbReference type="Gene3D" id="3.20.20.450">
    <property type="entry name" value="EAL domain"/>
    <property type="match status" value="1"/>
</dbReference>
<dbReference type="SMART" id="SM00091">
    <property type="entry name" value="PAS"/>
    <property type="match status" value="1"/>
</dbReference>
<name>A0ABR7R3J8_9PROT</name>
<feature type="domain" description="PAC" evidence="2">
    <location>
        <begin position="97"/>
        <end position="150"/>
    </location>
</feature>
<evidence type="ECO:0000259" key="2">
    <source>
        <dbReference type="PROSITE" id="PS50113"/>
    </source>
</evidence>
<dbReference type="SUPFAM" id="SSF55073">
    <property type="entry name" value="Nucleotide cyclase"/>
    <property type="match status" value="1"/>
</dbReference>
<reference evidence="5 6" key="1">
    <citation type="journal article" date="2009" name="Int. J. Syst. Evol. Microbiol.">
        <title>Transfer of Teichococcus ludipueritiae and Muricoccus roseus to the genus Roseomonas, as Roseomonas ludipueritiae comb. nov. and Roseomonas rosea comb. nov., respectively, and emended description of the genus Roseomonas.</title>
        <authorList>
            <person name="Sanchez-Porro C."/>
            <person name="Gallego V."/>
            <person name="Busse H.J."/>
            <person name="Kampfer P."/>
            <person name="Ventosa A."/>
        </authorList>
    </citation>
    <scope>NUCLEOTIDE SEQUENCE [LARGE SCALE GENOMIC DNA]</scope>
    <source>
        <strain evidence="5 6">DSM 14915</strain>
    </source>
</reference>
<dbReference type="PROSITE" id="PS50887">
    <property type="entry name" value="GGDEF"/>
    <property type="match status" value="1"/>
</dbReference>
<dbReference type="EMBL" id="JACTUZ010000010">
    <property type="protein sequence ID" value="MBC9176288.1"/>
    <property type="molecule type" value="Genomic_DNA"/>
</dbReference>
<dbReference type="InterPro" id="IPR035965">
    <property type="entry name" value="PAS-like_dom_sf"/>
</dbReference>
<dbReference type="InterPro" id="IPR043128">
    <property type="entry name" value="Rev_trsase/Diguanyl_cyclase"/>
</dbReference>
<dbReference type="Pfam" id="PF00990">
    <property type="entry name" value="GGDEF"/>
    <property type="match status" value="1"/>
</dbReference>
<dbReference type="SMART" id="SM00086">
    <property type="entry name" value="PAC"/>
    <property type="match status" value="1"/>
</dbReference>
<dbReference type="Pfam" id="PF08447">
    <property type="entry name" value="PAS_3"/>
    <property type="match status" value="1"/>
</dbReference>
<dbReference type="PROSITE" id="PS50883">
    <property type="entry name" value="EAL"/>
    <property type="match status" value="1"/>
</dbReference>
<dbReference type="SUPFAM" id="SSF141868">
    <property type="entry name" value="EAL domain-like"/>
    <property type="match status" value="1"/>
</dbReference>
<dbReference type="InterPro" id="IPR052155">
    <property type="entry name" value="Biofilm_reg_signaling"/>
</dbReference>
<dbReference type="Gene3D" id="3.30.70.270">
    <property type="match status" value="1"/>
</dbReference>
<feature type="domain" description="PAS" evidence="1">
    <location>
        <begin position="24"/>
        <end position="94"/>
    </location>
</feature>
<dbReference type="PANTHER" id="PTHR44757:SF2">
    <property type="entry name" value="BIOFILM ARCHITECTURE MAINTENANCE PROTEIN MBAA"/>
    <property type="match status" value="1"/>
</dbReference>
<feature type="domain" description="GGDEF" evidence="4">
    <location>
        <begin position="178"/>
        <end position="308"/>
    </location>
</feature>
<dbReference type="CDD" id="cd01949">
    <property type="entry name" value="GGDEF"/>
    <property type="match status" value="1"/>
</dbReference>
<dbReference type="NCBIfam" id="TIGR00254">
    <property type="entry name" value="GGDEF"/>
    <property type="match status" value="1"/>
</dbReference>
<evidence type="ECO:0000259" key="4">
    <source>
        <dbReference type="PROSITE" id="PS50887"/>
    </source>
</evidence>
<dbReference type="PROSITE" id="PS50112">
    <property type="entry name" value="PAS"/>
    <property type="match status" value="1"/>
</dbReference>
<dbReference type="Gene3D" id="3.30.450.20">
    <property type="entry name" value="PAS domain"/>
    <property type="match status" value="1"/>
</dbReference>
<dbReference type="InterPro" id="IPR013655">
    <property type="entry name" value="PAS_fold_3"/>
</dbReference>
<dbReference type="Pfam" id="PF00563">
    <property type="entry name" value="EAL"/>
    <property type="match status" value="1"/>
</dbReference>
<dbReference type="SMART" id="SM00267">
    <property type="entry name" value="GGDEF"/>
    <property type="match status" value="1"/>
</dbReference>
<organism evidence="5 6">
    <name type="scientific">Pseudoroseomonas ludipueritiae</name>
    <dbReference type="NCBI Taxonomy" id="198093"/>
    <lineage>
        <taxon>Bacteria</taxon>
        <taxon>Pseudomonadati</taxon>
        <taxon>Pseudomonadota</taxon>
        <taxon>Alphaproteobacteria</taxon>
        <taxon>Acetobacterales</taxon>
        <taxon>Acetobacteraceae</taxon>
        <taxon>Pseudoroseomonas</taxon>
    </lineage>
</organism>
<dbReference type="PROSITE" id="PS50113">
    <property type="entry name" value="PAC"/>
    <property type="match status" value="1"/>
</dbReference>
<accession>A0ABR7R3J8</accession>
<dbReference type="SUPFAM" id="SSF55785">
    <property type="entry name" value="PYP-like sensor domain (PAS domain)"/>
    <property type="match status" value="1"/>
</dbReference>
<evidence type="ECO:0000313" key="6">
    <source>
        <dbReference type="Proteomes" id="UP000603940"/>
    </source>
</evidence>
<dbReference type="Proteomes" id="UP000603940">
    <property type="component" value="Unassembled WGS sequence"/>
</dbReference>
<dbReference type="RefSeq" id="WP_187777449.1">
    <property type="nucleotide sequence ID" value="NZ_JACTUZ010000010.1"/>
</dbReference>
<dbReference type="PANTHER" id="PTHR44757">
    <property type="entry name" value="DIGUANYLATE CYCLASE DGCP"/>
    <property type="match status" value="1"/>
</dbReference>